<comment type="similarity">
    <text evidence="1 12">Belongs to the thymidylate kinase family.</text>
</comment>
<name>A0A4D7QRC1_9HYPH</name>
<evidence type="ECO:0000256" key="3">
    <source>
        <dbReference type="ARBA" id="ARBA00017144"/>
    </source>
</evidence>
<dbReference type="OrthoDB" id="9774907at2"/>
<feature type="domain" description="Thymidylate kinase-like" evidence="13">
    <location>
        <begin position="37"/>
        <end position="228"/>
    </location>
</feature>
<accession>A0A4D7QRC1</accession>
<dbReference type="GO" id="GO:0005524">
    <property type="term" value="F:ATP binding"/>
    <property type="evidence" value="ECO:0007669"/>
    <property type="project" value="UniProtKB-UniRule"/>
</dbReference>
<dbReference type="InterPro" id="IPR039430">
    <property type="entry name" value="Thymidylate_kin-like_dom"/>
</dbReference>
<dbReference type="FunFam" id="3.40.50.300:FF:000225">
    <property type="entry name" value="Thymidylate kinase"/>
    <property type="match status" value="1"/>
</dbReference>
<dbReference type="Pfam" id="PF02223">
    <property type="entry name" value="Thymidylate_kin"/>
    <property type="match status" value="1"/>
</dbReference>
<evidence type="ECO:0000256" key="8">
    <source>
        <dbReference type="ARBA" id="ARBA00022840"/>
    </source>
</evidence>
<dbReference type="PANTHER" id="PTHR10344">
    <property type="entry name" value="THYMIDYLATE KINASE"/>
    <property type="match status" value="1"/>
</dbReference>
<evidence type="ECO:0000256" key="5">
    <source>
        <dbReference type="ARBA" id="ARBA00022727"/>
    </source>
</evidence>
<dbReference type="PANTHER" id="PTHR10344:SF4">
    <property type="entry name" value="UMP-CMP KINASE 2, MITOCHONDRIAL"/>
    <property type="match status" value="1"/>
</dbReference>
<dbReference type="SUPFAM" id="SSF52540">
    <property type="entry name" value="P-loop containing nucleoside triphosphate hydrolases"/>
    <property type="match status" value="1"/>
</dbReference>
<dbReference type="NCBIfam" id="TIGR00041">
    <property type="entry name" value="DTMP_kinase"/>
    <property type="match status" value="1"/>
</dbReference>
<gene>
    <name evidence="12" type="primary">tmk</name>
    <name evidence="14" type="ORF">E8L99_17730</name>
</gene>
<dbReference type="EC" id="2.7.4.9" evidence="2 12"/>
<keyword evidence="4 12" id="KW-0808">Transferase</keyword>
<dbReference type="GO" id="GO:0006227">
    <property type="term" value="P:dUDP biosynthetic process"/>
    <property type="evidence" value="ECO:0007669"/>
    <property type="project" value="TreeGrafter"/>
</dbReference>
<dbReference type="EMBL" id="CP039865">
    <property type="protein sequence ID" value="QCK87467.1"/>
    <property type="molecule type" value="Genomic_DNA"/>
</dbReference>
<dbReference type="InterPro" id="IPR018095">
    <property type="entry name" value="Thymidylate_kin_CS"/>
</dbReference>
<evidence type="ECO:0000256" key="7">
    <source>
        <dbReference type="ARBA" id="ARBA00022777"/>
    </source>
</evidence>
<dbReference type="KEGG" id="paqt:E8L99_17730"/>
<feature type="binding site" evidence="12">
    <location>
        <begin position="39"/>
        <end position="46"/>
    </location>
    <ligand>
        <name>ATP</name>
        <dbReference type="ChEBI" id="CHEBI:30616"/>
    </ligand>
</feature>
<dbReference type="GO" id="GO:0006233">
    <property type="term" value="P:dTDP biosynthetic process"/>
    <property type="evidence" value="ECO:0007669"/>
    <property type="project" value="InterPro"/>
</dbReference>
<dbReference type="CDD" id="cd01672">
    <property type="entry name" value="TMPK"/>
    <property type="match status" value="1"/>
</dbReference>
<dbReference type="PROSITE" id="PS01331">
    <property type="entry name" value="THYMIDYLATE_KINASE"/>
    <property type="match status" value="1"/>
</dbReference>
<evidence type="ECO:0000313" key="14">
    <source>
        <dbReference type="EMBL" id="QCK87467.1"/>
    </source>
</evidence>
<dbReference type="InterPro" id="IPR027417">
    <property type="entry name" value="P-loop_NTPase"/>
</dbReference>
<dbReference type="AlphaFoldDB" id="A0A4D7QRC1"/>
<evidence type="ECO:0000256" key="10">
    <source>
        <dbReference type="ARBA" id="ARBA00048743"/>
    </source>
</evidence>
<sequence length="245" mass="26562">MDPARHAGRARTRLRLAPHRTVAAVSETARRGRFITFEGGEGAGKSTQARFLVQELADRGIRCVMTREPGGSPGAEIMREVLLSGAAAPFGPEAETILFASARRDHLDQTILPALARGDWVICDRFSDSTRVYQGVAGKVDLDFILKLERATVGADRPDLTLILDLPPKVGLARVARRSDGALDRFEREGLAFHTKLRQGFKALAKAEPNRCKLIDATGDASAVAAAIRETVIAHFELAPRMVAT</sequence>
<keyword evidence="8 12" id="KW-0067">ATP-binding</keyword>
<evidence type="ECO:0000256" key="1">
    <source>
        <dbReference type="ARBA" id="ARBA00009776"/>
    </source>
</evidence>
<dbReference type="Gene3D" id="3.40.50.300">
    <property type="entry name" value="P-loop containing nucleotide triphosphate hydrolases"/>
    <property type="match status" value="1"/>
</dbReference>
<protein>
    <recommendedName>
        <fullName evidence="3 12">Thymidylate kinase</fullName>
        <ecNumber evidence="2 12">2.7.4.9</ecNumber>
    </recommendedName>
    <alternativeName>
        <fullName evidence="9 12">dTMP kinase</fullName>
    </alternativeName>
</protein>
<dbReference type="GO" id="GO:0005829">
    <property type="term" value="C:cytosol"/>
    <property type="evidence" value="ECO:0007669"/>
    <property type="project" value="TreeGrafter"/>
</dbReference>
<dbReference type="Proteomes" id="UP000298588">
    <property type="component" value="Chromosome"/>
</dbReference>
<dbReference type="HAMAP" id="MF_00165">
    <property type="entry name" value="Thymidylate_kinase"/>
    <property type="match status" value="1"/>
</dbReference>
<evidence type="ECO:0000313" key="15">
    <source>
        <dbReference type="Proteomes" id="UP000298588"/>
    </source>
</evidence>
<comment type="catalytic activity">
    <reaction evidence="10 12">
        <text>dTMP + ATP = dTDP + ADP</text>
        <dbReference type="Rhea" id="RHEA:13517"/>
        <dbReference type="ChEBI" id="CHEBI:30616"/>
        <dbReference type="ChEBI" id="CHEBI:58369"/>
        <dbReference type="ChEBI" id="CHEBI:63528"/>
        <dbReference type="ChEBI" id="CHEBI:456216"/>
        <dbReference type="EC" id="2.7.4.9"/>
    </reaction>
</comment>
<proteinExistence type="inferred from homology"/>
<dbReference type="GO" id="GO:0006235">
    <property type="term" value="P:dTTP biosynthetic process"/>
    <property type="evidence" value="ECO:0007669"/>
    <property type="project" value="UniProtKB-UniRule"/>
</dbReference>
<evidence type="ECO:0000256" key="9">
    <source>
        <dbReference type="ARBA" id="ARBA00029962"/>
    </source>
</evidence>
<dbReference type="InterPro" id="IPR018094">
    <property type="entry name" value="Thymidylate_kinase"/>
</dbReference>
<comment type="function">
    <text evidence="11 12">Phosphorylation of dTMP to form dTDP in both de novo and salvage pathways of dTTP synthesis.</text>
</comment>
<evidence type="ECO:0000259" key="13">
    <source>
        <dbReference type="Pfam" id="PF02223"/>
    </source>
</evidence>
<evidence type="ECO:0000256" key="11">
    <source>
        <dbReference type="ARBA" id="ARBA00057735"/>
    </source>
</evidence>
<evidence type="ECO:0000256" key="4">
    <source>
        <dbReference type="ARBA" id="ARBA00022679"/>
    </source>
</evidence>
<reference evidence="14 15" key="1">
    <citation type="submission" date="2019-04" db="EMBL/GenBank/DDBJ databases">
        <title>Phreatobacter aquaticus sp. nov.</title>
        <authorList>
            <person name="Choi A."/>
            <person name="Baek K."/>
        </authorList>
    </citation>
    <scope>NUCLEOTIDE SEQUENCE [LARGE SCALE GENOMIC DNA]</scope>
    <source>
        <strain evidence="14 15">NMCR1094</strain>
    </source>
</reference>
<organism evidence="14 15">
    <name type="scientific">Phreatobacter aquaticus</name>
    <dbReference type="NCBI Taxonomy" id="2570229"/>
    <lineage>
        <taxon>Bacteria</taxon>
        <taxon>Pseudomonadati</taxon>
        <taxon>Pseudomonadota</taxon>
        <taxon>Alphaproteobacteria</taxon>
        <taxon>Hyphomicrobiales</taxon>
        <taxon>Phreatobacteraceae</taxon>
        <taxon>Phreatobacter</taxon>
    </lineage>
</organism>
<evidence type="ECO:0000256" key="12">
    <source>
        <dbReference type="HAMAP-Rule" id="MF_00165"/>
    </source>
</evidence>
<evidence type="ECO:0000256" key="2">
    <source>
        <dbReference type="ARBA" id="ARBA00012980"/>
    </source>
</evidence>
<evidence type="ECO:0000256" key="6">
    <source>
        <dbReference type="ARBA" id="ARBA00022741"/>
    </source>
</evidence>
<keyword evidence="6 12" id="KW-0547">Nucleotide-binding</keyword>
<keyword evidence="7 12" id="KW-0418">Kinase</keyword>
<keyword evidence="5 12" id="KW-0545">Nucleotide biosynthesis</keyword>
<dbReference type="GO" id="GO:0004798">
    <property type="term" value="F:dTMP kinase activity"/>
    <property type="evidence" value="ECO:0007669"/>
    <property type="project" value="UniProtKB-UniRule"/>
</dbReference>
<keyword evidence="15" id="KW-1185">Reference proteome</keyword>